<proteinExistence type="predicted"/>
<name>A0ABR1FKF9_AURAN</name>
<dbReference type="EMBL" id="JBBJCI010000367">
    <property type="protein sequence ID" value="KAK7232570.1"/>
    <property type="molecule type" value="Genomic_DNA"/>
</dbReference>
<accession>A0ABR1FKF9</accession>
<dbReference type="InterPro" id="IPR006913">
    <property type="entry name" value="CENP-V/GFA"/>
</dbReference>
<evidence type="ECO:0000313" key="1">
    <source>
        <dbReference type="EMBL" id="KAK7232570.1"/>
    </source>
</evidence>
<gene>
    <name evidence="1" type="ORF">SO694_00035017</name>
</gene>
<organism evidence="1 2">
    <name type="scientific">Aureococcus anophagefferens</name>
    <name type="common">Harmful bloom alga</name>
    <dbReference type="NCBI Taxonomy" id="44056"/>
    <lineage>
        <taxon>Eukaryota</taxon>
        <taxon>Sar</taxon>
        <taxon>Stramenopiles</taxon>
        <taxon>Ochrophyta</taxon>
        <taxon>Pelagophyceae</taxon>
        <taxon>Pelagomonadales</taxon>
        <taxon>Pelagomonadaceae</taxon>
        <taxon>Aureococcus</taxon>
    </lineage>
</organism>
<dbReference type="KEGG" id="aaf:AURANDRAFT_60054"/>
<dbReference type="PROSITE" id="PS51891">
    <property type="entry name" value="CENP_V_GFA"/>
    <property type="match status" value="1"/>
</dbReference>
<dbReference type="Gene3D" id="3.90.1590.10">
    <property type="entry name" value="glutathione-dependent formaldehyde- activating enzyme (gfa)"/>
    <property type="match status" value="1"/>
</dbReference>
<dbReference type="PANTHER" id="PTHR33337:SF40">
    <property type="entry name" value="CENP-V_GFA DOMAIN-CONTAINING PROTEIN-RELATED"/>
    <property type="match status" value="1"/>
</dbReference>
<reference evidence="1 2" key="1">
    <citation type="submission" date="2024-03" db="EMBL/GenBank/DDBJ databases">
        <title>Aureococcus anophagefferens CCMP1851 and Kratosvirus quantuckense: Draft genome of a second virus-susceptible host strain in the model system.</title>
        <authorList>
            <person name="Chase E."/>
            <person name="Truchon A.R."/>
            <person name="Schepens W."/>
            <person name="Wilhelm S.W."/>
        </authorList>
    </citation>
    <scope>NUCLEOTIDE SEQUENCE [LARGE SCALE GENOMIC DNA]</scope>
    <source>
        <strain evidence="1 2">CCMP1851</strain>
    </source>
</reference>
<dbReference type="PANTHER" id="PTHR33337">
    <property type="entry name" value="GFA DOMAIN-CONTAINING PROTEIN"/>
    <property type="match status" value="1"/>
</dbReference>
<dbReference type="Pfam" id="PF04828">
    <property type="entry name" value="GFA"/>
    <property type="match status" value="1"/>
</dbReference>
<protein>
    <submittedName>
        <fullName evidence="1">Uncharacterized protein</fullName>
    </submittedName>
</protein>
<evidence type="ECO:0000313" key="2">
    <source>
        <dbReference type="Proteomes" id="UP001363151"/>
    </source>
</evidence>
<sequence>MKRLLDPIARVHLRATTRQLSSRALEAQCLCGSVQLRLDADAEPSHAAAFCHCTICRAFHGAPFAMEAGFPVDACETSGATASYRSSRHFERRRCAACGTPCGAVHHKLGAIFLPTALFAKPGAPSPPPGFEPTMHIFYERRVVGDAFEQDGLPKYHRMPP</sequence>
<comment type="caution">
    <text evidence="1">The sequence shown here is derived from an EMBL/GenBank/DDBJ whole genome shotgun (WGS) entry which is preliminary data.</text>
</comment>
<dbReference type="SUPFAM" id="SSF51316">
    <property type="entry name" value="Mss4-like"/>
    <property type="match status" value="1"/>
</dbReference>
<dbReference type="GO" id="GO:0046872">
    <property type="term" value="F:metal ion binding"/>
    <property type="evidence" value="ECO:0007669"/>
    <property type="project" value="UniProtKB-KW"/>
</dbReference>
<dbReference type="Proteomes" id="UP001363151">
    <property type="component" value="Unassembled WGS sequence"/>
</dbReference>
<dbReference type="InterPro" id="IPR011057">
    <property type="entry name" value="Mss4-like_sf"/>
</dbReference>
<dbReference type="GO" id="GO:0016846">
    <property type="term" value="F:carbon-sulfur lyase activity"/>
    <property type="evidence" value="ECO:0007669"/>
    <property type="project" value="InterPro"/>
</dbReference>
<keyword evidence="2" id="KW-1185">Reference proteome</keyword>